<reference evidence="1 2" key="1">
    <citation type="journal article" date="2017" name="Chemistry">
        <title>Isolation, Biosynthesis and Chemical Modifications of Rubterolones A-F: Rare Tropolone Alkaloids from Actinomadura sp. 5-2.</title>
        <authorList>
            <person name="Guo H."/>
            <person name="Benndorf R."/>
            <person name="Leichnitz D."/>
            <person name="Klassen J.L."/>
            <person name="Vollmers J."/>
            <person name="Gorls H."/>
            <person name="Steinacker M."/>
            <person name="Weigel C."/>
            <person name="Dahse H.M."/>
            <person name="Kaster A.K."/>
            <person name="de Beer Z.W."/>
            <person name="Poulsen M."/>
            <person name="Beemelmanns C."/>
        </authorList>
    </citation>
    <scope>NUCLEOTIDE SEQUENCE [LARGE SCALE GENOMIC DNA]</scope>
    <source>
        <strain evidence="1 2">5-2</strain>
    </source>
</reference>
<dbReference type="EMBL" id="MTBP01000006">
    <property type="protein sequence ID" value="POM22368.1"/>
    <property type="molecule type" value="Genomic_DNA"/>
</dbReference>
<dbReference type="AlphaFoldDB" id="A0A2P4UBF2"/>
<accession>A0A2P4UBF2</accession>
<organism evidence="1 2">
    <name type="scientific">Actinomadura rubteroloni</name>
    <dbReference type="NCBI Taxonomy" id="1926885"/>
    <lineage>
        <taxon>Bacteria</taxon>
        <taxon>Bacillati</taxon>
        <taxon>Actinomycetota</taxon>
        <taxon>Actinomycetes</taxon>
        <taxon>Streptosporangiales</taxon>
        <taxon>Thermomonosporaceae</taxon>
        <taxon>Actinomadura</taxon>
    </lineage>
</organism>
<dbReference type="RefSeq" id="WP_103566851.1">
    <property type="nucleotide sequence ID" value="NZ_MTBP01000006.1"/>
</dbReference>
<sequence length="63" mass="6494">MSDGTAPHAHTGDARVDTVLARLGELPGAPVAAHVAVFEDVHARLQELLDGEPGQPPVPGPRP</sequence>
<name>A0A2P4UBF2_9ACTN</name>
<comment type="caution">
    <text evidence="1">The sequence shown here is derived from an EMBL/GenBank/DDBJ whole genome shotgun (WGS) entry which is preliminary data.</text>
</comment>
<evidence type="ECO:0000313" key="1">
    <source>
        <dbReference type="EMBL" id="POM22368.1"/>
    </source>
</evidence>
<keyword evidence="2" id="KW-1185">Reference proteome</keyword>
<dbReference type="Proteomes" id="UP000242367">
    <property type="component" value="Unassembled WGS sequence"/>
</dbReference>
<proteinExistence type="predicted"/>
<protein>
    <submittedName>
        <fullName evidence="1">Uncharacterized protein</fullName>
    </submittedName>
</protein>
<evidence type="ECO:0000313" key="2">
    <source>
        <dbReference type="Proteomes" id="UP000242367"/>
    </source>
</evidence>
<gene>
    <name evidence="1" type="ORF">BTM25_57800</name>
</gene>